<reference evidence="2 3" key="1">
    <citation type="submission" date="2024-09" db="EMBL/GenBank/DDBJ databases">
        <title>Chromosome-scale assembly of Riccia sorocarpa.</title>
        <authorList>
            <person name="Paukszto L."/>
        </authorList>
    </citation>
    <scope>NUCLEOTIDE SEQUENCE [LARGE SCALE GENOMIC DNA]</scope>
    <source>
        <strain evidence="2">LP-2024</strain>
        <tissue evidence="2">Aerial parts of the thallus</tissue>
    </source>
</reference>
<comment type="caution">
    <text evidence="2">The sequence shown here is derived from an EMBL/GenBank/DDBJ whole genome shotgun (WGS) entry which is preliminary data.</text>
</comment>
<feature type="domain" description="Beta-carotene isomerase D27-like C-terminal" evidence="1">
    <location>
        <begin position="188"/>
        <end position="270"/>
    </location>
</feature>
<dbReference type="InterPro" id="IPR038938">
    <property type="entry name" value="D27-like"/>
</dbReference>
<dbReference type="Proteomes" id="UP001633002">
    <property type="component" value="Unassembled WGS sequence"/>
</dbReference>
<proteinExistence type="predicted"/>
<protein>
    <recommendedName>
        <fullName evidence="1">Beta-carotene isomerase D27-like C-terminal domain-containing protein</fullName>
    </recommendedName>
</protein>
<name>A0ABD3HZA4_9MARC</name>
<evidence type="ECO:0000313" key="2">
    <source>
        <dbReference type="EMBL" id="KAL3696783.1"/>
    </source>
</evidence>
<dbReference type="EMBL" id="JBJQOH010000002">
    <property type="protein sequence ID" value="KAL3696783.1"/>
    <property type="molecule type" value="Genomic_DNA"/>
</dbReference>
<evidence type="ECO:0000313" key="3">
    <source>
        <dbReference type="Proteomes" id="UP001633002"/>
    </source>
</evidence>
<dbReference type="AlphaFoldDB" id="A0ABD3HZA4"/>
<evidence type="ECO:0000259" key="1">
    <source>
        <dbReference type="Pfam" id="PF13225"/>
    </source>
</evidence>
<organism evidence="2 3">
    <name type="scientific">Riccia sorocarpa</name>
    <dbReference type="NCBI Taxonomy" id="122646"/>
    <lineage>
        <taxon>Eukaryota</taxon>
        <taxon>Viridiplantae</taxon>
        <taxon>Streptophyta</taxon>
        <taxon>Embryophyta</taxon>
        <taxon>Marchantiophyta</taxon>
        <taxon>Marchantiopsida</taxon>
        <taxon>Marchantiidae</taxon>
        <taxon>Marchantiales</taxon>
        <taxon>Ricciaceae</taxon>
        <taxon>Riccia</taxon>
    </lineage>
</organism>
<keyword evidence="3" id="KW-1185">Reference proteome</keyword>
<dbReference type="InterPro" id="IPR025114">
    <property type="entry name" value="D27-like_C"/>
</dbReference>
<accession>A0ABD3HZA4</accession>
<dbReference type="Pfam" id="PF13225">
    <property type="entry name" value="D27-like_C"/>
    <property type="match status" value="1"/>
</dbReference>
<dbReference type="PANTHER" id="PTHR33591:SF2">
    <property type="entry name" value="BETA-CAROTENE ISOMERASE D27"/>
    <property type="match status" value="1"/>
</dbReference>
<gene>
    <name evidence="2" type="ORF">R1sor_010859</name>
</gene>
<dbReference type="PANTHER" id="PTHR33591">
    <property type="entry name" value="BETA-CAROTENE ISOMERASE D27"/>
    <property type="match status" value="1"/>
</dbReference>
<sequence>MASICSLVSAHVTSNMAVSRLADHSTARDLQPVLELSGSAIETRKEKFRRGRWSARWNSPRLLMQRRKNMISLKVVKQESPPDLSPPIPEYVAGPLDDVFLKLFRRKMAEEVGWDSKKSGYDGLIEVVKHLYTGSSSKEATEAATVRVLTSLFPAWLLPLFRQLITPLAEGKVAAVMTAFVTQATCQWLMGPCTVNEVTLADGSVLLSGVYVHKCKYLEESKCAGICTHTCKIPTQTFIKEYMAIPLAMEPNFDDFSCQFKYGVAAPPRDEDPGLQTPCLSICPTAITRSSLRRNLQKEQCPQVCLVIAHGEV</sequence>